<feature type="chain" id="PRO_5001534962" evidence="1">
    <location>
        <begin position="17"/>
        <end position="217"/>
    </location>
</feature>
<feature type="signal peptide" evidence="1">
    <location>
        <begin position="1"/>
        <end position="16"/>
    </location>
</feature>
<dbReference type="EMBL" id="KI913963">
    <property type="protein sequence ID" value="ETW01028.1"/>
    <property type="molecule type" value="Genomic_DNA"/>
</dbReference>
<sequence>MICLCWLTWWRGATNGVPVVCAGGGSQDSCLDIVQFFEQLQLSRLRKMPWKWLQTTTTWMLPTTFMAITRKDAVQATWMERRQTVAWQSFRFSIRIEADDNWIDLALSLTSRDGVGGSLASWLGPRRVVGHVPFVAGTAGGRLATICLEEAIDGAIASGPLAGVQRNRGFDEASVLRRRDGRLSRKVAMRRSCGGYPLYRPWGMVLAAKNEQWHVVK</sequence>
<gene>
    <name evidence="2" type="ORF">H310_06661</name>
</gene>
<dbReference type="GeneID" id="20083711"/>
<name>A0A024U601_9STRA</name>
<proteinExistence type="predicted"/>
<keyword evidence="1" id="KW-0732">Signal</keyword>
<accession>A0A024U601</accession>
<dbReference type="RefSeq" id="XP_008870026.1">
    <property type="nucleotide sequence ID" value="XM_008871804.1"/>
</dbReference>
<evidence type="ECO:0000256" key="1">
    <source>
        <dbReference type="SAM" id="SignalP"/>
    </source>
</evidence>
<reference evidence="2" key="1">
    <citation type="submission" date="2013-12" db="EMBL/GenBank/DDBJ databases">
        <title>The Genome Sequence of Aphanomyces invadans NJM9701.</title>
        <authorList>
            <consortium name="The Broad Institute Genomics Platform"/>
            <person name="Russ C."/>
            <person name="Tyler B."/>
            <person name="van West P."/>
            <person name="Dieguez-Uribeondo J."/>
            <person name="Young S.K."/>
            <person name="Zeng Q."/>
            <person name="Gargeya S."/>
            <person name="Fitzgerald M."/>
            <person name="Abouelleil A."/>
            <person name="Alvarado L."/>
            <person name="Chapman S.B."/>
            <person name="Gainer-Dewar J."/>
            <person name="Goldberg J."/>
            <person name="Griggs A."/>
            <person name="Gujja S."/>
            <person name="Hansen M."/>
            <person name="Howarth C."/>
            <person name="Imamovic A."/>
            <person name="Ireland A."/>
            <person name="Larimer J."/>
            <person name="McCowan C."/>
            <person name="Murphy C."/>
            <person name="Pearson M."/>
            <person name="Poon T.W."/>
            <person name="Priest M."/>
            <person name="Roberts A."/>
            <person name="Saif S."/>
            <person name="Shea T."/>
            <person name="Sykes S."/>
            <person name="Wortman J."/>
            <person name="Nusbaum C."/>
            <person name="Birren B."/>
        </authorList>
    </citation>
    <scope>NUCLEOTIDE SEQUENCE [LARGE SCALE GENOMIC DNA]</scope>
    <source>
        <strain evidence="2">NJM9701</strain>
    </source>
</reference>
<dbReference type="VEuPathDB" id="FungiDB:H310_06661"/>
<evidence type="ECO:0000313" key="2">
    <source>
        <dbReference type="EMBL" id="ETW01028.1"/>
    </source>
</evidence>
<organism evidence="2">
    <name type="scientific">Aphanomyces invadans</name>
    <dbReference type="NCBI Taxonomy" id="157072"/>
    <lineage>
        <taxon>Eukaryota</taxon>
        <taxon>Sar</taxon>
        <taxon>Stramenopiles</taxon>
        <taxon>Oomycota</taxon>
        <taxon>Saprolegniomycetes</taxon>
        <taxon>Saprolegniales</taxon>
        <taxon>Verrucalvaceae</taxon>
        <taxon>Aphanomyces</taxon>
    </lineage>
</organism>
<dbReference type="AlphaFoldDB" id="A0A024U601"/>
<protein>
    <submittedName>
        <fullName evidence="2">Uncharacterized protein</fullName>
    </submittedName>
</protein>